<keyword evidence="1" id="KW-1133">Transmembrane helix</keyword>
<reference evidence="2 3" key="1">
    <citation type="journal article" date="2018" name="Nat. Ecol. Evol.">
        <title>Pezizomycetes genomes reveal the molecular basis of ectomycorrhizal truffle lifestyle.</title>
        <authorList>
            <person name="Murat C."/>
            <person name="Payen T."/>
            <person name="Noel B."/>
            <person name="Kuo A."/>
            <person name="Morin E."/>
            <person name="Chen J."/>
            <person name="Kohler A."/>
            <person name="Krizsan K."/>
            <person name="Balestrini R."/>
            <person name="Da Silva C."/>
            <person name="Montanini B."/>
            <person name="Hainaut M."/>
            <person name="Levati E."/>
            <person name="Barry K.W."/>
            <person name="Belfiori B."/>
            <person name="Cichocki N."/>
            <person name="Clum A."/>
            <person name="Dockter R.B."/>
            <person name="Fauchery L."/>
            <person name="Guy J."/>
            <person name="Iotti M."/>
            <person name="Le Tacon F."/>
            <person name="Lindquist E.A."/>
            <person name="Lipzen A."/>
            <person name="Malagnac F."/>
            <person name="Mello A."/>
            <person name="Molinier V."/>
            <person name="Miyauchi S."/>
            <person name="Poulain J."/>
            <person name="Riccioni C."/>
            <person name="Rubini A."/>
            <person name="Sitrit Y."/>
            <person name="Splivallo R."/>
            <person name="Traeger S."/>
            <person name="Wang M."/>
            <person name="Zifcakova L."/>
            <person name="Wipf D."/>
            <person name="Zambonelli A."/>
            <person name="Paolocci F."/>
            <person name="Nowrousian M."/>
            <person name="Ottonello S."/>
            <person name="Baldrian P."/>
            <person name="Spatafora J.W."/>
            <person name="Henrissat B."/>
            <person name="Nagy L.G."/>
            <person name="Aury J.M."/>
            <person name="Wincker P."/>
            <person name="Grigoriev I.V."/>
            <person name="Bonfante P."/>
            <person name="Martin F.M."/>
        </authorList>
    </citation>
    <scope>NUCLEOTIDE SEQUENCE [LARGE SCALE GENOMIC DNA]</scope>
    <source>
        <strain evidence="2 3">RN42</strain>
    </source>
</reference>
<dbReference type="OrthoDB" id="10249433at2759"/>
<dbReference type="GO" id="GO:0016020">
    <property type="term" value="C:membrane"/>
    <property type="evidence" value="ECO:0007669"/>
    <property type="project" value="TreeGrafter"/>
</dbReference>
<keyword evidence="1" id="KW-0812">Transmembrane</keyword>
<dbReference type="Gene3D" id="3.40.50.1820">
    <property type="entry name" value="alpha/beta hydrolase"/>
    <property type="match status" value="1"/>
</dbReference>
<evidence type="ECO:0000256" key="1">
    <source>
        <dbReference type="SAM" id="Phobius"/>
    </source>
</evidence>
<organism evidence="2 3">
    <name type="scientific">Ascobolus immersus RN42</name>
    <dbReference type="NCBI Taxonomy" id="1160509"/>
    <lineage>
        <taxon>Eukaryota</taxon>
        <taxon>Fungi</taxon>
        <taxon>Dikarya</taxon>
        <taxon>Ascomycota</taxon>
        <taxon>Pezizomycotina</taxon>
        <taxon>Pezizomycetes</taxon>
        <taxon>Pezizales</taxon>
        <taxon>Ascobolaceae</taxon>
        <taxon>Ascobolus</taxon>
    </lineage>
</organism>
<dbReference type="AlphaFoldDB" id="A0A3N4HJI9"/>
<dbReference type="PANTHER" id="PTHR12277:SF64">
    <property type="entry name" value="SUPERFAMILY HYDROLASE, PUTATIVE (AFU_ORTHOLOGUE AFUA_3G01760)-RELATED"/>
    <property type="match status" value="1"/>
</dbReference>
<dbReference type="STRING" id="1160509.A0A3N4HJI9"/>
<keyword evidence="1" id="KW-0472">Membrane</keyword>
<accession>A0A3N4HJI9</accession>
<dbReference type="PANTHER" id="PTHR12277">
    <property type="entry name" value="ALPHA/BETA HYDROLASE DOMAIN-CONTAINING PROTEIN"/>
    <property type="match status" value="1"/>
</dbReference>
<dbReference type="Proteomes" id="UP000275078">
    <property type="component" value="Unassembled WGS sequence"/>
</dbReference>
<name>A0A3N4HJI9_ASCIM</name>
<keyword evidence="3" id="KW-1185">Reference proteome</keyword>
<dbReference type="GO" id="GO:0008474">
    <property type="term" value="F:palmitoyl-(protein) hydrolase activity"/>
    <property type="evidence" value="ECO:0007669"/>
    <property type="project" value="TreeGrafter"/>
</dbReference>
<evidence type="ECO:0000313" key="2">
    <source>
        <dbReference type="EMBL" id="RPA72341.1"/>
    </source>
</evidence>
<sequence length="414" mass="46792">MRPLLQLNRNALTILRQNSLHHTPPATAIPSYRLNQLRFQPTQQTRQLTLLQTLLAPPLTFGGLLLALWTLKSVSLVVFQNKIIYLPYLPPYCRSEPLPEPTKRIEWKDLGHIEGGRRYKWGGGKVQLNISGTEVVVGGTSTLGVTAADPQREVLVVYFQGNAGNAPMRIPLFNDFLISPLLDTKKPQKPWKLSLLYPSFRGYWTSTGTATGWGLREDIPHLLRWIKSETDKRRQGGRDVKLVVWGQSIGSMIAAELAGRAEKEGVEVEGLILETPFTTLSDLVKEVYPQRWIPYGYLTRFLEVDWDLEEGLRRWTGEGKEGRRRKRVLVVQAEKDELVGERIGEEVRKMVGGLNVEKVVVGVRGAGHQGCVNREGGTAIARFLEGLIQRRVSDRSSWHSSYILIAFRYASLYD</sequence>
<feature type="transmembrane region" description="Helical" evidence="1">
    <location>
        <begin position="48"/>
        <end position="71"/>
    </location>
</feature>
<protein>
    <submittedName>
        <fullName evidence="2">Uncharacterized protein</fullName>
    </submittedName>
</protein>
<evidence type="ECO:0000313" key="3">
    <source>
        <dbReference type="Proteomes" id="UP000275078"/>
    </source>
</evidence>
<dbReference type="InterPro" id="IPR029058">
    <property type="entry name" value="AB_hydrolase_fold"/>
</dbReference>
<proteinExistence type="predicted"/>
<dbReference type="SUPFAM" id="SSF53474">
    <property type="entry name" value="alpha/beta-Hydrolases"/>
    <property type="match status" value="1"/>
</dbReference>
<dbReference type="EMBL" id="ML119866">
    <property type="protein sequence ID" value="RPA72341.1"/>
    <property type="molecule type" value="Genomic_DNA"/>
</dbReference>
<gene>
    <name evidence="2" type="ORF">BJ508DRAFT_76021</name>
</gene>